<dbReference type="AlphaFoldDB" id="A0A6C0CQ38"/>
<accession>A0A6C0CQ38</accession>
<evidence type="ECO:0000256" key="2">
    <source>
        <dbReference type="ARBA" id="ARBA00022801"/>
    </source>
</evidence>
<evidence type="ECO:0000256" key="3">
    <source>
        <dbReference type="SAM" id="MobiDB-lite"/>
    </source>
</evidence>
<dbReference type="InterPro" id="IPR038765">
    <property type="entry name" value="Papain-like_cys_pep_sf"/>
</dbReference>
<protein>
    <recommendedName>
        <fullName evidence="4">Ubiquitin-like protease family profile domain-containing protein</fullName>
    </recommendedName>
</protein>
<evidence type="ECO:0000256" key="1">
    <source>
        <dbReference type="ARBA" id="ARBA00022670"/>
    </source>
</evidence>
<sequence length="316" mass="37923">MMNKNTRRKYNKKRKTKKRSKKKIKGGNPEIPKNFIKDNCAPKKDKDVLGFTCYTNNALIKMKQSWNKRHPDQKINDTKPRLIWEHLKKYMRNSCNRESCWLKQETINSGIDKNIMDYTFAPETPAIWKEEPNKWLNSVDIGKVMKQYENKYNNFQFIGPSPINWDSKEDNMCILPELCDFNLINYLKKGYNKVGIIFNLDPHYKPGSHWVMLFINCRRREIYYFDSYGNNSEKVPASIIRFVKKVQKQALKLNKYKPYTFDYNKMRHQYGHSECGMYCLYMIIQLLKGNQTFKLLNSKRITDDSVWKCRKKYFNI</sequence>
<name>A0A6C0CQ38_9ZZZZ</name>
<proteinExistence type="predicted"/>
<organism evidence="5">
    <name type="scientific">viral metagenome</name>
    <dbReference type="NCBI Taxonomy" id="1070528"/>
    <lineage>
        <taxon>unclassified sequences</taxon>
        <taxon>metagenomes</taxon>
        <taxon>organismal metagenomes</taxon>
    </lineage>
</organism>
<dbReference type="GO" id="GO:0008234">
    <property type="term" value="F:cysteine-type peptidase activity"/>
    <property type="evidence" value="ECO:0007669"/>
    <property type="project" value="InterPro"/>
</dbReference>
<reference evidence="5" key="1">
    <citation type="journal article" date="2020" name="Nature">
        <title>Giant virus diversity and host interactions through global metagenomics.</title>
        <authorList>
            <person name="Schulz F."/>
            <person name="Roux S."/>
            <person name="Paez-Espino D."/>
            <person name="Jungbluth S."/>
            <person name="Walsh D.A."/>
            <person name="Denef V.J."/>
            <person name="McMahon K.D."/>
            <person name="Konstantinidis K.T."/>
            <person name="Eloe-Fadrosh E.A."/>
            <person name="Kyrpides N.C."/>
            <person name="Woyke T."/>
        </authorList>
    </citation>
    <scope>NUCLEOTIDE SEQUENCE</scope>
    <source>
        <strain evidence="5">GVMAG-M-3300021425-14</strain>
    </source>
</reference>
<feature type="domain" description="Ubiquitin-like protease family profile" evidence="4">
    <location>
        <begin position="58"/>
        <end position="286"/>
    </location>
</feature>
<dbReference type="SUPFAM" id="SSF54001">
    <property type="entry name" value="Cysteine proteinases"/>
    <property type="match status" value="1"/>
</dbReference>
<dbReference type="PROSITE" id="PS50600">
    <property type="entry name" value="ULP_PROTEASE"/>
    <property type="match status" value="1"/>
</dbReference>
<dbReference type="EMBL" id="MN739461">
    <property type="protein sequence ID" value="QHT05970.1"/>
    <property type="molecule type" value="Genomic_DNA"/>
</dbReference>
<dbReference type="GO" id="GO:0006508">
    <property type="term" value="P:proteolysis"/>
    <property type="evidence" value="ECO:0007669"/>
    <property type="project" value="UniProtKB-KW"/>
</dbReference>
<keyword evidence="2" id="KW-0378">Hydrolase</keyword>
<feature type="region of interest" description="Disordered" evidence="3">
    <location>
        <begin position="1"/>
        <end position="37"/>
    </location>
</feature>
<dbReference type="Pfam" id="PF02902">
    <property type="entry name" value="Peptidase_C48"/>
    <property type="match status" value="1"/>
</dbReference>
<dbReference type="InterPro" id="IPR003653">
    <property type="entry name" value="Peptidase_C48_C"/>
</dbReference>
<evidence type="ECO:0000259" key="4">
    <source>
        <dbReference type="PROSITE" id="PS50600"/>
    </source>
</evidence>
<feature type="compositionally biased region" description="Basic residues" evidence="3">
    <location>
        <begin position="1"/>
        <end position="25"/>
    </location>
</feature>
<evidence type="ECO:0000313" key="5">
    <source>
        <dbReference type="EMBL" id="QHT05970.1"/>
    </source>
</evidence>
<keyword evidence="1" id="KW-0645">Protease</keyword>
<dbReference type="Gene3D" id="3.40.395.10">
    <property type="entry name" value="Adenoviral Proteinase, Chain A"/>
    <property type="match status" value="1"/>
</dbReference>